<evidence type="ECO:0000313" key="2">
    <source>
        <dbReference type="EMBL" id="KAF5726471.1"/>
    </source>
</evidence>
<sequence length="59" mass="6512">MSGMTNPQSEDDKKPNDRSAHINLKVKGQPEMKGGDVIDAVLPQNDGVIRRMLQAMHLV</sequence>
<comment type="caution">
    <text evidence="2">The sequence shown here is derived from an EMBL/GenBank/DDBJ whole genome shotgun (WGS) entry which is preliminary data.</text>
</comment>
<feature type="region of interest" description="Disordered" evidence="1">
    <location>
        <begin position="1"/>
        <end position="31"/>
    </location>
</feature>
<dbReference type="EMBL" id="JAAARO010000022">
    <property type="protein sequence ID" value="KAF5726471.1"/>
    <property type="molecule type" value="Genomic_DNA"/>
</dbReference>
<proteinExistence type="predicted"/>
<dbReference type="InParanoid" id="A0A7J7BX70"/>
<keyword evidence="3" id="KW-1185">Reference proteome</keyword>
<feature type="compositionally biased region" description="Basic and acidic residues" evidence="1">
    <location>
        <begin position="10"/>
        <end position="20"/>
    </location>
</feature>
<protein>
    <submittedName>
        <fullName evidence="2">Small ubiquitin-related modifier 1</fullName>
    </submittedName>
</protein>
<dbReference type="AlphaFoldDB" id="A0A7J7BX70"/>
<organism evidence="2 3">
    <name type="scientific">Tripterygium wilfordii</name>
    <name type="common">Thunder God vine</name>
    <dbReference type="NCBI Taxonomy" id="458696"/>
    <lineage>
        <taxon>Eukaryota</taxon>
        <taxon>Viridiplantae</taxon>
        <taxon>Streptophyta</taxon>
        <taxon>Embryophyta</taxon>
        <taxon>Tracheophyta</taxon>
        <taxon>Spermatophyta</taxon>
        <taxon>Magnoliopsida</taxon>
        <taxon>eudicotyledons</taxon>
        <taxon>Gunneridae</taxon>
        <taxon>Pentapetalae</taxon>
        <taxon>rosids</taxon>
        <taxon>fabids</taxon>
        <taxon>Celastrales</taxon>
        <taxon>Celastraceae</taxon>
        <taxon>Tripterygium</taxon>
    </lineage>
</organism>
<gene>
    <name evidence="2" type="ORF">HS088_TW22G00149</name>
</gene>
<name>A0A7J7BX70_TRIWF</name>
<accession>A0A7J7BX70</accession>
<dbReference type="Proteomes" id="UP000593562">
    <property type="component" value="Unassembled WGS sequence"/>
</dbReference>
<reference evidence="2 3" key="1">
    <citation type="journal article" date="2020" name="Nat. Commun.">
        <title>Genome of Tripterygium wilfordii and identification of cytochrome P450 involved in triptolide biosynthesis.</title>
        <authorList>
            <person name="Tu L."/>
            <person name="Su P."/>
            <person name="Zhang Z."/>
            <person name="Gao L."/>
            <person name="Wang J."/>
            <person name="Hu T."/>
            <person name="Zhou J."/>
            <person name="Zhang Y."/>
            <person name="Zhao Y."/>
            <person name="Liu Y."/>
            <person name="Song Y."/>
            <person name="Tong Y."/>
            <person name="Lu Y."/>
            <person name="Yang J."/>
            <person name="Xu C."/>
            <person name="Jia M."/>
            <person name="Peters R.J."/>
            <person name="Huang L."/>
            <person name="Gao W."/>
        </authorList>
    </citation>
    <scope>NUCLEOTIDE SEQUENCE [LARGE SCALE GENOMIC DNA]</scope>
    <source>
        <strain evidence="3">cv. XIE 37</strain>
        <tissue evidence="2">Leaf</tissue>
    </source>
</reference>
<evidence type="ECO:0000256" key="1">
    <source>
        <dbReference type="SAM" id="MobiDB-lite"/>
    </source>
</evidence>
<evidence type="ECO:0000313" key="3">
    <source>
        <dbReference type="Proteomes" id="UP000593562"/>
    </source>
</evidence>